<evidence type="ECO:0000313" key="4">
    <source>
        <dbReference type="EMBL" id="RAR63476.1"/>
    </source>
</evidence>
<evidence type="ECO:0000256" key="1">
    <source>
        <dbReference type="ARBA" id="ARBA00001946"/>
    </source>
</evidence>
<dbReference type="InterPro" id="IPR052163">
    <property type="entry name" value="DGC-Regulatory_Protein"/>
</dbReference>
<dbReference type="SMART" id="SM00065">
    <property type="entry name" value="GAF"/>
    <property type="match status" value="1"/>
</dbReference>
<dbReference type="SUPFAM" id="SSF55073">
    <property type="entry name" value="Nucleotide cyclase"/>
    <property type="match status" value="1"/>
</dbReference>
<dbReference type="SMART" id="SM00091">
    <property type="entry name" value="PAS"/>
    <property type="match status" value="1"/>
</dbReference>
<evidence type="ECO:0000259" key="2">
    <source>
        <dbReference type="PROSITE" id="PS50112"/>
    </source>
</evidence>
<evidence type="ECO:0000313" key="5">
    <source>
        <dbReference type="Proteomes" id="UP000249700"/>
    </source>
</evidence>
<dbReference type="InterPro" id="IPR000014">
    <property type="entry name" value="PAS"/>
</dbReference>
<protein>
    <submittedName>
        <fullName evidence="4">PAS domain S-box-containing protein/diguanylate cyclase (GGDEF)-like protein</fullName>
    </submittedName>
</protein>
<dbReference type="InterPro" id="IPR035965">
    <property type="entry name" value="PAS-like_dom_sf"/>
</dbReference>
<dbReference type="InterPro" id="IPR029787">
    <property type="entry name" value="Nucleotide_cyclase"/>
</dbReference>
<dbReference type="AlphaFoldDB" id="A0A328Y4K2"/>
<dbReference type="RefSeq" id="WP_112053795.1">
    <property type="nucleotide sequence ID" value="NZ_JBAVQX010000526.1"/>
</dbReference>
<dbReference type="Pfam" id="PF01590">
    <property type="entry name" value="GAF"/>
    <property type="match status" value="1"/>
</dbReference>
<dbReference type="OrthoDB" id="73375at2"/>
<dbReference type="NCBIfam" id="TIGR00254">
    <property type="entry name" value="GGDEF"/>
    <property type="match status" value="1"/>
</dbReference>
<comment type="cofactor">
    <cofactor evidence="1">
        <name>Mg(2+)</name>
        <dbReference type="ChEBI" id="CHEBI:18420"/>
    </cofactor>
</comment>
<dbReference type="PANTHER" id="PTHR46663">
    <property type="entry name" value="DIGUANYLATE CYCLASE DGCT-RELATED"/>
    <property type="match status" value="1"/>
</dbReference>
<dbReference type="InterPro" id="IPR043128">
    <property type="entry name" value="Rev_trsase/Diguanyl_cyclase"/>
</dbReference>
<dbReference type="Pfam" id="PF08447">
    <property type="entry name" value="PAS_3"/>
    <property type="match status" value="1"/>
</dbReference>
<dbReference type="SUPFAM" id="SSF55785">
    <property type="entry name" value="PYP-like sensor domain (PAS domain)"/>
    <property type="match status" value="1"/>
</dbReference>
<dbReference type="NCBIfam" id="TIGR00229">
    <property type="entry name" value="sensory_box"/>
    <property type="match status" value="1"/>
</dbReference>
<accession>A0A328Y4K2</accession>
<dbReference type="GO" id="GO:0003824">
    <property type="term" value="F:catalytic activity"/>
    <property type="evidence" value="ECO:0007669"/>
    <property type="project" value="UniProtKB-ARBA"/>
</dbReference>
<dbReference type="CDD" id="cd01949">
    <property type="entry name" value="GGDEF"/>
    <property type="match status" value="1"/>
</dbReference>
<dbReference type="Gene3D" id="3.30.450.40">
    <property type="match status" value="1"/>
</dbReference>
<dbReference type="EMBL" id="QLSX01000002">
    <property type="protein sequence ID" value="RAR63476.1"/>
    <property type="molecule type" value="Genomic_DNA"/>
</dbReference>
<dbReference type="SMART" id="SM00267">
    <property type="entry name" value="GGDEF"/>
    <property type="match status" value="1"/>
</dbReference>
<dbReference type="FunFam" id="3.30.70.270:FF:000001">
    <property type="entry name" value="Diguanylate cyclase domain protein"/>
    <property type="match status" value="1"/>
</dbReference>
<dbReference type="InterPro" id="IPR013655">
    <property type="entry name" value="PAS_fold_3"/>
</dbReference>
<dbReference type="CDD" id="cd00130">
    <property type="entry name" value="PAS"/>
    <property type="match status" value="1"/>
</dbReference>
<dbReference type="Gene3D" id="3.30.70.270">
    <property type="match status" value="1"/>
</dbReference>
<dbReference type="PANTHER" id="PTHR46663:SF3">
    <property type="entry name" value="SLL0267 PROTEIN"/>
    <property type="match status" value="1"/>
</dbReference>
<dbReference type="Gene3D" id="3.30.450.20">
    <property type="entry name" value="PAS domain"/>
    <property type="match status" value="1"/>
</dbReference>
<comment type="caution">
    <text evidence="4">The sequence shown here is derived from an EMBL/GenBank/DDBJ whole genome shotgun (WGS) entry which is preliminary data.</text>
</comment>
<gene>
    <name evidence="4" type="ORF">BCL93_102215</name>
</gene>
<dbReference type="SUPFAM" id="SSF55781">
    <property type="entry name" value="GAF domain-like"/>
    <property type="match status" value="1"/>
</dbReference>
<dbReference type="InterPro" id="IPR003018">
    <property type="entry name" value="GAF"/>
</dbReference>
<feature type="domain" description="PAS" evidence="2">
    <location>
        <begin position="3"/>
        <end position="73"/>
    </location>
</feature>
<reference evidence="4 5" key="1">
    <citation type="submission" date="2018-06" db="EMBL/GenBank/DDBJ databases">
        <title>Comparative analysis of microorganisms from saline springs in Andes Mountain Range, Colombia.</title>
        <authorList>
            <person name="Rubin E."/>
        </authorList>
    </citation>
    <scope>NUCLEOTIDE SEQUENCE [LARGE SCALE GENOMIC DNA]</scope>
    <source>
        <strain evidence="4 5">USBA-857</strain>
    </source>
</reference>
<dbReference type="Pfam" id="PF00990">
    <property type="entry name" value="GGDEF"/>
    <property type="match status" value="1"/>
</dbReference>
<evidence type="ECO:0000259" key="3">
    <source>
        <dbReference type="PROSITE" id="PS50887"/>
    </source>
</evidence>
<dbReference type="PROSITE" id="PS50887">
    <property type="entry name" value="GGDEF"/>
    <property type="match status" value="1"/>
</dbReference>
<sequence>MNSELLLDKLLDLLPDAVCAVDVEGRFVFISSACERLLGYTQQELIGTAMIDLVHPDDRERTLATASEVMDGQLKMHFENRYIHRDGHAVDIMWTARWLDDERIRLAVARDITEIKRAERVQQAIYRISEAAYQADGLVELYQLIHQVIDELLPADNFQVALFDAAKDWLTFPYYIDERVPLPASQPLVSGTPLAEVIHSGQALLITAEQAEAQGQEWVDWLGVPLISQAGVIGAVVMQSYTDVIRYTEEEKGLLQFVSTQVAAAISRKQTEARLQHMARHDPLTELPNRMLFNQHFDMCLKRAHRSREHLALLYLDLNGFKDINDTLGHEAGDQLLCEVARRLESIVRESDMVGRMGGDEFTVLLTDIAEKPSVVVVADKIRAALAVPFRLGGQRLELDITVSIGTALYPEQGSDRQQLFRHADTDMYAVKRCVS</sequence>
<dbReference type="PROSITE" id="PS50112">
    <property type="entry name" value="PAS"/>
    <property type="match status" value="1"/>
</dbReference>
<feature type="domain" description="GGDEF" evidence="3">
    <location>
        <begin position="309"/>
        <end position="436"/>
    </location>
</feature>
<dbReference type="InterPro" id="IPR029016">
    <property type="entry name" value="GAF-like_dom_sf"/>
</dbReference>
<organism evidence="4 5">
    <name type="scientific">Onishia taeanensis</name>
    <dbReference type="NCBI Taxonomy" id="284577"/>
    <lineage>
        <taxon>Bacteria</taxon>
        <taxon>Pseudomonadati</taxon>
        <taxon>Pseudomonadota</taxon>
        <taxon>Gammaproteobacteria</taxon>
        <taxon>Oceanospirillales</taxon>
        <taxon>Halomonadaceae</taxon>
        <taxon>Onishia</taxon>
    </lineage>
</organism>
<dbReference type="Proteomes" id="UP000249700">
    <property type="component" value="Unassembled WGS sequence"/>
</dbReference>
<name>A0A328Y4K2_9GAMM</name>
<dbReference type="InterPro" id="IPR000160">
    <property type="entry name" value="GGDEF_dom"/>
</dbReference>
<proteinExistence type="predicted"/>